<dbReference type="PANTHER" id="PTHR15323">
    <property type="entry name" value="D123 PROTEIN"/>
    <property type="match status" value="1"/>
</dbReference>
<evidence type="ECO:0000256" key="2">
    <source>
        <dbReference type="SAM" id="MobiDB-lite"/>
    </source>
</evidence>
<organism evidence="3 4">
    <name type="scientific">Elsinoe ampelina</name>
    <dbReference type="NCBI Taxonomy" id="302913"/>
    <lineage>
        <taxon>Eukaryota</taxon>
        <taxon>Fungi</taxon>
        <taxon>Dikarya</taxon>
        <taxon>Ascomycota</taxon>
        <taxon>Pezizomycotina</taxon>
        <taxon>Dothideomycetes</taxon>
        <taxon>Dothideomycetidae</taxon>
        <taxon>Myriangiales</taxon>
        <taxon>Elsinoaceae</taxon>
        <taxon>Elsinoe</taxon>
    </lineage>
</organism>
<keyword evidence="4" id="KW-1185">Reference proteome</keyword>
<dbReference type="InterPro" id="IPR009772">
    <property type="entry name" value="CDC123"/>
</dbReference>
<dbReference type="GO" id="GO:0005737">
    <property type="term" value="C:cytoplasm"/>
    <property type="evidence" value="ECO:0007669"/>
    <property type="project" value="TreeGrafter"/>
</dbReference>
<feature type="compositionally biased region" description="Pro residues" evidence="2">
    <location>
        <begin position="77"/>
        <end position="86"/>
    </location>
</feature>
<dbReference type="AlphaFoldDB" id="A0A6A6G7I9"/>
<feature type="compositionally biased region" description="Low complexity" evidence="2">
    <location>
        <begin position="97"/>
        <end position="118"/>
    </location>
</feature>
<feature type="region of interest" description="Disordered" evidence="2">
    <location>
        <begin position="1"/>
        <end position="27"/>
    </location>
</feature>
<sequence>MSAPESTSPPFEKPDQLSPSTPPTSLPFPPLTKSHILACSYPSWYPLFRSHTPKARILPLPASFTAYLRSDGILLPPSNPTTPRPLTPTTEDEGFFSSTSHASSNSSSSTASQPSDPSLHWPTLHASVRSTISSLGGSVVPKLNWSAPKDATWIVAGNSLECRAANDVYLLLKSSDFITHDLEHAFDGCVDWAPPSAAEKEAGLNRGAKLDKEVEYALVLRKYFRLNPSLEFRVFVRRGEVLGLGQRDLNHFEFLFGLRGRLREVILSFWEREVKGVFKEESYAMDVYVPPPHERCWVVDFNPWDQRTDPGTWSWLELLTMEAPEQVWGRREEAGLVGDVVRLDLNGDGNAATTEDTEEGEDDDEESEAGDFSDGGDDVEVLYDTIGPEFRLAERDDPEAYMFNSTRYSAHKLPRDVVDASQSGAGGIREFADQWKEILEKRTREEEGMESDADDDDE</sequence>
<name>A0A6A6G7I9_9PEZI</name>
<evidence type="ECO:0000313" key="3">
    <source>
        <dbReference type="EMBL" id="KAF2221360.1"/>
    </source>
</evidence>
<accession>A0A6A6G7I9</accession>
<protein>
    <submittedName>
        <fullName evidence="3">D123-domain-containing protein</fullName>
    </submittedName>
</protein>
<feature type="region of interest" description="Disordered" evidence="2">
    <location>
        <begin position="74"/>
        <end position="120"/>
    </location>
</feature>
<feature type="compositionally biased region" description="Acidic residues" evidence="2">
    <location>
        <begin position="355"/>
        <end position="379"/>
    </location>
</feature>
<dbReference type="Proteomes" id="UP000799538">
    <property type="component" value="Unassembled WGS sequence"/>
</dbReference>
<evidence type="ECO:0000313" key="4">
    <source>
        <dbReference type="Proteomes" id="UP000799538"/>
    </source>
</evidence>
<feature type="region of interest" description="Disordered" evidence="2">
    <location>
        <begin position="346"/>
        <end position="379"/>
    </location>
</feature>
<reference evidence="4" key="1">
    <citation type="journal article" date="2020" name="Stud. Mycol.">
        <title>101 Dothideomycetes genomes: A test case for predicting lifestyles and emergence of pathogens.</title>
        <authorList>
            <person name="Haridas S."/>
            <person name="Albert R."/>
            <person name="Binder M."/>
            <person name="Bloem J."/>
            <person name="LaButti K."/>
            <person name="Salamov A."/>
            <person name="Andreopoulos B."/>
            <person name="Baker S."/>
            <person name="Barry K."/>
            <person name="Bills G."/>
            <person name="Bluhm B."/>
            <person name="Cannon C."/>
            <person name="Castanera R."/>
            <person name="Culley D."/>
            <person name="Daum C."/>
            <person name="Ezra D."/>
            <person name="Gonzalez J."/>
            <person name="Henrissat B."/>
            <person name="Kuo A."/>
            <person name="Liang C."/>
            <person name="Lipzen A."/>
            <person name="Lutzoni F."/>
            <person name="Magnuson J."/>
            <person name="Mondo S."/>
            <person name="Nolan M."/>
            <person name="Ohm R."/>
            <person name="Pangilinan J."/>
            <person name="Park H.-J."/>
            <person name="Ramirez L."/>
            <person name="Alfaro M."/>
            <person name="Sun H."/>
            <person name="Tritt A."/>
            <person name="Yoshinaga Y."/>
            <person name="Zwiers L.-H."/>
            <person name="Turgeon B."/>
            <person name="Goodwin S."/>
            <person name="Spatafora J."/>
            <person name="Crous P."/>
            <person name="Grigoriev I."/>
        </authorList>
    </citation>
    <scope>NUCLEOTIDE SEQUENCE [LARGE SCALE GENOMIC DNA]</scope>
    <source>
        <strain evidence="4">CECT 20119</strain>
    </source>
</reference>
<dbReference type="OrthoDB" id="360540at2759"/>
<proteinExistence type="inferred from homology"/>
<dbReference type="PANTHER" id="PTHR15323:SF6">
    <property type="entry name" value="CELL DIVISION CYCLE PROTEIN 123 HOMOLOG"/>
    <property type="match status" value="1"/>
</dbReference>
<dbReference type="EMBL" id="ML992510">
    <property type="protein sequence ID" value="KAF2221360.1"/>
    <property type="molecule type" value="Genomic_DNA"/>
</dbReference>
<comment type="similarity">
    <text evidence="1">Belongs to the CDC123 family.</text>
</comment>
<gene>
    <name evidence="3" type="ORF">BDZ85DRAFT_265249</name>
</gene>
<evidence type="ECO:0000256" key="1">
    <source>
        <dbReference type="ARBA" id="ARBA00011047"/>
    </source>
</evidence>
<dbReference type="Pfam" id="PF07065">
    <property type="entry name" value="D123"/>
    <property type="match status" value="1"/>
</dbReference>